<evidence type="ECO:0000256" key="8">
    <source>
        <dbReference type="ARBA" id="ARBA00022842"/>
    </source>
</evidence>
<proteinExistence type="inferred from homology"/>
<name>A0A1Y5TN24_9RHOB</name>
<comment type="cofactor">
    <cofactor evidence="2 10">
        <name>Mg(2+)</name>
        <dbReference type="ChEBI" id="CHEBI:18420"/>
    </cofactor>
</comment>
<evidence type="ECO:0000256" key="1">
    <source>
        <dbReference type="ARBA" id="ARBA00000830"/>
    </source>
</evidence>
<dbReference type="SUPFAM" id="SSF56784">
    <property type="entry name" value="HAD-like"/>
    <property type="match status" value="1"/>
</dbReference>
<dbReference type="InterPro" id="IPR023198">
    <property type="entry name" value="PGP-like_dom2"/>
</dbReference>
<feature type="binding site" evidence="10">
    <location>
        <position position="10"/>
    </location>
    <ligand>
        <name>Mg(2+)</name>
        <dbReference type="ChEBI" id="CHEBI:18420"/>
    </ligand>
</feature>
<evidence type="ECO:0000256" key="5">
    <source>
        <dbReference type="ARBA" id="ARBA00013078"/>
    </source>
</evidence>
<feature type="binding site" evidence="10">
    <location>
        <position position="166"/>
    </location>
    <ligand>
        <name>Mg(2+)</name>
        <dbReference type="ChEBI" id="CHEBI:18420"/>
    </ligand>
</feature>
<evidence type="ECO:0000313" key="11">
    <source>
        <dbReference type="EMBL" id="SLN67778.1"/>
    </source>
</evidence>
<dbReference type="InterPro" id="IPR036412">
    <property type="entry name" value="HAD-like_sf"/>
</dbReference>
<dbReference type="InterPro" id="IPR041492">
    <property type="entry name" value="HAD_2"/>
</dbReference>
<dbReference type="Gene3D" id="1.10.150.240">
    <property type="entry name" value="Putative phosphatase, domain 2"/>
    <property type="match status" value="1"/>
</dbReference>
<keyword evidence="12" id="KW-1185">Reference proteome</keyword>
<dbReference type="HAMAP" id="MF_00495">
    <property type="entry name" value="GPH_hydrolase_bact"/>
    <property type="match status" value="1"/>
</dbReference>
<comment type="catalytic activity">
    <reaction evidence="1 10">
        <text>2-phosphoglycolate + H2O = glycolate + phosphate</text>
        <dbReference type="Rhea" id="RHEA:14369"/>
        <dbReference type="ChEBI" id="CHEBI:15377"/>
        <dbReference type="ChEBI" id="CHEBI:29805"/>
        <dbReference type="ChEBI" id="CHEBI:43474"/>
        <dbReference type="ChEBI" id="CHEBI:58033"/>
        <dbReference type="EC" id="3.1.3.18"/>
    </reaction>
</comment>
<dbReference type="UniPathway" id="UPA00865">
    <property type="reaction ID" value="UER00834"/>
</dbReference>
<dbReference type="SFLD" id="SFLDS00003">
    <property type="entry name" value="Haloacid_Dehalogenase"/>
    <property type="match status" value="1"/>
</dbReference>
<dbReference type="AlphaFoldDB" id="A0A1Y5TN24"/>
<comment type="function">
    <text evidence="10">Specifically catalyzes the dephosphorylation of 2-phosphoglycolate. Is involved in the dissimilation of the intracellular 2-phosphoglycolate formed during the DNA repair of 3'-phosphoglycolate ends, a major class of DNA lesions induced by oxidative stress.</text>
</comment>
<dbReference type="Pfam" id="PF13419">
    <property type="entry name" value="HAD_2"/>
    <property type="match status" value="1"/>
</dbReference>
<dbReference type="RefSeq" id="WP_085797535.1">
    <property type="nucleotide sequence ID" value="NZ_FWFO01000004.1"/>
</dbReference>
<evidence type="ECO:0000256" key="3">
    <source>
        <dbReference type="ARBA" id="ARBA00004818"/>
    </source>
</evidence>
<dbReference type="InterPro" id="IPR023214">
    <property type="entry name" value="HAD_sf"/>
</dbReference>
<dbReference type="PANTHER" id="PTHR43434">
    <property type="entry name" value="PHOSPHOGLYCOLATE PHOSPHATASE"/>
    <property type="match status" value="1"/>
</dbReference>
<dbReference type="OrthoDB" id="9793014at2"/>
<dbReference type="GO" id="GO:0006281">
    <property type="term" value="P:DNA repair"/>
    <property type="evidence" value="ECO:0007669"/>
    <property type="project" value="TreeGrafter"/>
</dbReference>
<protein>
    <recommendedName>
        <fullName evidence="5 10">Phosphoglycolate phosphatase</fullName>
        <shortName evidence="10">PGP</shortName>
        <shortName evidence="10">PGPase</shortName>
        <ecNumber evidence="5 10">3.1.3.18</ecNumber>
    </recommendedName>
</protein>
<evidence type="ECO:0000256" key="10">
    <source>
        <dbReference type="HAMAP-Rule" id="MF_00495"/>
    </source>
</evidence>
<accession>A0A1Y5TN24</accession>
<keyword evidence="8 10" id="KW-0460">Magnesium</keyword>
<comment type="pathway">
    <text evidence="3 10">Organic acid metabolism; glycolate biosynthesis; glycolate from 2-phosphoglycolate: step 1/1.</text>
</comment>
<evidence type="ECO:0000256" key="9">
    <source>
        <dbReference type="ARBA" id="ARBA00023277"/>
    </source>
</evidence>
<sequence length="218" mass="23198">MTASIVFDLDGTLVDSAPDIAAAVNAMLADEGYESLDLATVISFVGNGLPHLVKLVIEHVGQDMARHAELSAATLAHYNRASTALTVVYPGIIEVLETLQTRGLKMGLCTNKPEAPARHVLDALDMSRFFDVVIGGDSLPQRKPDPAPLHATFDALEATQKIYVGDSEVDAETAHRAGVPFLLFTKGYRKTPVADLPHHATFDDSAGLIAAVDQLLGS</sequence>
<comment type="similarity">
    <text evidence="4 10">Belongs to the HAD-like hydrolase superfamily. CbbY/CbbZ/Gph/YieH family.</text>
</comment>
<dbReference type="GO" id="GO:0005829">
    <property type="term" value="C:cytosol"/>
    <property type="evidence" value="ECO:0007669"/>
    <property type="project" value="TreeGrafter"/>
</dbReference>
<dbReference type="EC" id="3.1.3.18" evidence="5 10"/>
<evidence type="ECO:0000313" key="12">
    <source>
        <dbReference type="Proteomes" id="UP000193077"/>
    </source>
</evidence>
<dbReference type="SFLD" id="SFLDG01135">
    <property type="entry name" value="C1.5.6:_HAD__Beta-PGM__Phospha"/>
    <property type="match status" value="1"/>
</dbReference>
<dbReference type="GO" id="GO:0046295">
    <property type="term" value="P:glycolate biosynthetic process"/>
    <property type="evidence" value="ECO:0007669"/>
    <property type="project" value="UniProtKB-UniRule"/>
</dbReference>
<dbReference type="Gene3D" id="3.40.50.1000">
    <property type="entry name" value="HAD superfamily/HAD-like"/>
    <property type="match status" value="1"/>
</dbReference>
<dbReference type="SFLD" id="SFLDG01129">
    <property type="entry name" value="C1.5:_HAD__Beta-PGM__Phosphata"/>
    <property type="match status" value="1"/>
</dbReference>
<evidence type="ECO:0000256" key="6">
    <source>
        <dbReference type="ARBA" id="ARBA00022723"/>
    </source>
</evidence>
<dbReference type="GO" id="GO:0005975">
    <property type="term" value="P:carbohydrate metabolic process"/>
    <property type="evidence" value="ECO:0007669"/>
    <property type="project" value="InterPro"/>
</dbReference>
<organism evidence="11 12">
    <name type="scientific">Falsiruegeria litorea R37</name>
    <dbReference type="NCBI Taxonomy" id="1200284"/>
    <lineage>
        <taxon>Bacteria</taxon>
        <taxon>Pseudomonadati</taxon>
        <taxon>Pseudomonadota</taxon>
        <taxon>Alphaproteobacteria</taxon>
        <taxon>Rhodobacterales</taxon>
        <taxon>Roseobacteraceae</taxon>
        <taxon>Falsiruegeria</taxon>
    </lineage>
</organism>
<dbReference type="NCBIfam" id="TIGR01549">
    <property type="entry name" value="HAD-SF-IA-v1"/>
    <property type="match status" value="1"/>
</dbReference>
<dbReference type="Proteomes" id="UP000193077">
    <property type="component" value="Unassembled WGS sequence"/>
</dbReference>
<dbReference type="GO" id="GO:0008967">
    <property type="term" value="F:phosphoglycolate phosphatase activity"/>
    <property type="evidence" value="ECO:0007669"/>
    <property type="project" value="UniProtKB-UniRule"/>
</dbReference>
<feature type="active site" description="Nucleophile" evidence="10">
    <location>
        <position position="8"/>
    </location>
</feature>
<feature type="binding site" evidence="10">
    <location>
        <position position="8"/>
    </location>
    <ligand>
        <name>Mg(2+)</name>
        <dbReference type="ChEBI" id="CHEBI:18420"/>
    </ligand>
</feature>
<gene>
    <name evidence="11" type="primary">cbbZC_2</name>
    <name evidence="11" type="ORF">TRL7639_03912</name>
</gene>
<evidence type="ECO:0000256" key="7">
    <source>
        <dbReference type="ARBA" id="ARBA00022801"/>
    </source>
</evidence>
<dbReference type="GO" id="GO:0046872">
    <property type="term" value="F:metal ion binding"/>
    <property type="evidence" value="ECO:0007669"/>
    <property type="project" value="UniProtKB-KW"/>
</dbReference>
<dbReference type="NCBIfam" id="TIGR01449">
    <property type="entry name" value="PGP_bact"/>
    <property type="match status" value="1"/>
</dbReference>
<reference evidence="11 12" key="1">
    <citation type="submission" date="2017-03" db="EMBL/GenBank/DDBJ databases">
        <authorList>
            <person name="Afonso C.L."/>
            <person name="Miller P.J."/>
            <person name="Scott M.A."/>
            <person name="Spackman E."/>
            <person name="Goraichik I."/>
            <person name="Dimitrov K.M."/>
            <person name="Suarez D.L."/>
            <person name="Swayne D.E."/>
        </authorList>
    </citation>
    <scope>NUCLEOTIDE SEQUENCE [LARGE SCALE GENOMIC DNA]</scope>
    <source>
        <strain evidence="11 12">CECT 7639</strain>
    </source>
</reference>
<keyword evidence="9 10" id="KW-0119">Carbohydrate metabolism</keyword>
<keyword evidence="6 10" id="KW-0479">Metal-binding</keyword>
<dbReference type="PANTHER" id="PTHR43434:SF1">
    <property type="entry name" value="PHOSPHOGLYCOLATE PHOSPHATASE"/>
    <property type="match status" value="1"/>
</dbReference>
<keyword evidence="7 10" id="KW-0378">Hydrolase</keyword>
<dbReference type="InterPro" id="IPR050155">
    <property type="entry name" value="HAD-like_hydrolase_sf"/>
</dbReference>
<dbReference type="PRINTS" id="PR00413">
    <property type="entry name" value="HADHALOGNASE"/>
</dbReference>
<dbReference type="InterPro" id="IPR037512">
    <property type="entry name" value="PGPase_prok"/>
</dbReference>
<dbReference type="InterPro" id="IPR006439">
    <property type="entry name" value="HAD-SF_hydro_IA"/>
</dbReference>
<dbReference type="EMBL" id="FWFO01000004">
    <property type="protein sequence ID" value="SLN67778.1"/>
    <property type="molecule type" value="Genomic_DNA"/>
</dbReference>
<evidence type="ECO:0000256" key="2">
    <source>
        <dbReference type="ARBA" id="ARBA00001946"/>
    </source>
</evidence>
<evidence type="ECO:0000256" key="4">
    <source>
        <dbReference type="ARBA" id="ARBA00006171"/>
    </source>
</evidence>